<reference evidence="1" key="1">
    <citation type="submission" date="2021-06" db="EMBL/GenBank/DDBJ databases">
        <authorList>
            <person name="Kallberg Y."/>
            <person name="Tangrot J."/>
            <person name="Rosling A."/>
        </authorList>
    </citation>
    <scope>NUCLEOTIDE SEQUENCE</scope>
    <source>
        <strain evidence="1">IA702</strain>
    </source>
</reference>
<gene>
    <name evidence="1" type="ORF">POCULU_LOCUS6370</name>
</gene>
<sequence length="103" mass="12141">MRRQTRFQFFARISSRAVVDYSDSSAHKGANFAAKVKRRLFMKIWYQNLSKYKLYYKLKIWTKRYDEAELLSTSASSFNLEDTKALNVIFDGSEDSKCGSWSR</sequence>
<accession>A0A9N9BWQ2</accession>
<organism evidence="1 2">
    <name type="scientific">Paraglomus occultum</name>
    <dbReference type="NCBI Taxonomy" id="144539"/>
    <lineage>
        <taxon>Eukaryota</taxon>
        <taxon>Fungi</taxon>
        <taxon>Fungi incertae sedis</taxon>
        <taxon>Mucoromycota</taxon>
        <taxon>Glomeromycotina</taxon>
        <taxon>Glomeromycetes</taxon>
        <taxon>Paraglomerales</taxon>
        <taxon>Paraglomeraceae</taxon>
        <taxon>Paraglomus</taxon>
    </lineage>
</organism>
<dbReference type="EMBL" id="CAJVPJ010001155">
    <property type="protein sequence ID" value="CAG8578608.1"/>
    <property type="molecule type" value="Genomic_DNA"/>
</dbReference>
<proteinExistence type="predicted"/>
<name>A0A9N9BWQ2_9GLOM</name>
<evidence type="ECO:0000313" key="2">
    <source>
        <dbReference type="Proteomes" id="UP000789572"/>
    </source>
</evidence>
<protein>
    <submittedName>
        <fullName evidence="1">10807_t:CDS:1</fullName>
    </submittedName>
</protein>
<comment type="caution">
    <text evidence="1">The sequence shown here is derived from an EMBL/GenBank/DDBJ whole genome shotgun (WGS) entry which is preliminary data.</text>
</comment>
<dbReference type="Proteomes" id="UP000789572">
    <property type="component" value="Unassembled WGS sequence"/>
</dbReference>
<keyword evidence="2" id="KW-1185">Reference proteome</keyword>
<dbReference type="AlphaFoldDB" id="A0A9N9BWQ2"/>
<evidence type="ECO:0000313" key="1">
    <source>
        <dbReference type="EMBL" id="CAG8578608.1"/>
    </source>
</evidence>